<feature type="domain" description="Carboxylesterase type B" evidence="3">
    <location>
        <begin position="3"/>
        <end position="152"/>
    </location>
</feature>
<dbReference type="AlphaFoldDB" id="T1C8R2"/>
<dbReference type="InterPro" id="IPR002018">
    <property type="entry name" value="CarbesteraseB"/>
</dbReference>
<dbReference type="PANTHER" id="PTHR43142">
    <property type="entry name" value="CARBOXYLIC ESTER HYDROLASE"/>
    <property type="match status" value="1"/>
</dbReference>
<reference evidence="4" key="2">
    <citation type="journal article" date="2014" name="ISME J.">
        <title>Microbial stratification in low pH oxic and suboxic macroscopic growths along an acid mine drainage.</title>
        <authorList>
            <person name="Mendez-Garcia C."/>
            <person name="Mesa V."/>
            <person name="Sprenger R.R."/>
            <person name="Richter M."/>
            <person name="Diez M.S."/>
            <person name="Solano J."/>
            <person name="Bargiela R."/>
            <person name="Golyshina O.V."/>
            <person name="Manteca A."/>
            <person name="Ramos J.L."/>
            <person name="Gallego J.R."/>
            <person name="Llorente I."/>
            <person name="Martins Dos Santos V.A."/>
            <person name="Jensen O.N."/>
            <person name="Pelaez A.I."/>
            <person name="Sanchez J."/>
            <person name="Ferrer M."/>
        </authorList>
    </citation>
    <scope>NUCLEOTIDE SEQUENCE</scope>
</reference>
<dbReference type="InterPro" id="IPR019826">
    <property type="entry name" value="Carboxylesterase_B_AS"/>
</dbReference>
<dbReference type="EMBL" id="AUZZ01002081">
    <property type="protein sequence ID" value="EQD61804.1"/>
    <property type="molecule type" value="Genomic_DNA"/>
</dbReference>
<dbReference type="EC" id="3.1.1.-" evidence="4"/>
<comment type="similarity">
    <text evidence="1">Belongs to the type-B carboxylesterase/lipase family.</text>
</comment>
<sequence length="162" mass="17283">PLYNAGTLVDDGVVLVTINYRLGLFGFLADPALTRESRHHASGDYGLMDQILALRWVRANIARFGGDPHNITVFGQSAGATDTGLLMASRARGLFQRAIEESGTPFIPPVDSLREAERSGARLLAALGVPAGAAGIADLRKIPAHTLIAKMEALPRARLIFP</sequence>
<dbReference type="PROSITE" id="PS00122">
    <property type="entry name" value="CARBOXYLESTERASE_B_1"/>
    <property type="match status" value="1"/>
</dbReference>
<gene>
    <name evidence="4" type="ORF">B2A_03100</name>
</gene>
<dbReference type="Pfam" id="PF00135">
    <property type="entry name" value="COesterase"/>
    <property type="match status" value="1"/>
</dbReference>
<feature type="non-terminal residue" evidence="4">
    <location>
        <position position="162"/>
    </location>
</feature>
<accession>T1C8R2</accession>
<comment type="caution">
    <text evidence="4">The sequence shown here is derived from an EMBL/GenBank/DDBJ whole genome shotgun (WGS) entry which is preliminary data.</text>
</comment>
<protein>
    <submittedName>
        <fullName evidence="4">Carboxylesterase type B</fullName>
        <ecNumber evidence="4">3.1.1.-</ecNumber>
    </submittedName>
</protein>
<dbReference type="SUPFAM" id="SSF53474">
    <property type="entry name" value="alpha/beta-Hydrolases"/>
    <property type="match status" value="1"/>
</dbReference>
<feature type="non-terminal residue" evidence="4">
    <location>
        <position position="1"/>
    </location>
</feature>
<evidence type="ECO:0000256" key="2">
    <source>
        <dbReference type="ARBA" id="ARBA00022801"/>
    </source>
</evidence>
<name>T1C8R2_9ZZZZ</name>
<evidence type="ECO:0000259" key="3">
    <source>
        <dbReference type="Pfam" id="PF00135"/>
    </source>
</evidence>
<proteinExistence type="inferred from homology"/>
<evidence type="ECO:0000313" key="4">
    <source>
        <dbReference type="EMBL" id="EQD61804.1"/>
    </source>
</evidence>
<dbReference type="GO" id="GO:0016787">
    <property type="term" value="F:hydrolase activity"/>
    <property type="evidence" value="ECO:0007669"/>
    <property type="project" value="UniProtKB-KW"/>
</dbReference>
<organism evidence="4">
    <name type="scientific">mine drainage metagenome</name>
    <dbReference type="NCBI Taxonomy" id="410659"/>
    <lineage>
        <taxon>unclassified sequences</taxon>
        <taxon>metagenomes</taxon>
        <taxon>ecological metagenomes</taxon>
    </lineage>
</organism>
<dbReference type="Gene3D" id="3.40.50.1820">
    <property type="entry name" value="alpha/beta hydrolase"/>
    <property type="match status" value="1"/>
</dbReference>
<reference evidence="4" key="1">
    <citation type="submission" date="2013-08" db="EMBL/GenBank/DDBJ databases">
        <authorList>
            <person name="Mendez C."/>
            <person name="Richter M."/>
            <person name="Ferrer M."/>
            <person name="Sanchez J."/>
        </authorList>
    </citation>
    <scope>NUCLEOTIDE SEQUENCE</scope>
</reference>
<dbReference type="PANTHER" id="PTHR43142:SF1">
    <property type="entry name" value="CARBOXYLIC ESTER HYDROLASE"/>
    <property type="match status" value="1"/>
</dbReference>
<evidence type="ECO:0000256" key="1">
    <source>
        <dbReference type="ARBA" id="ARBA00005964"/>
    </source>
</evidence>
<dbReference type="InterPro" id="IPR029058">
    <property type="entry name" value="AB_hydrolase_fold"/>
</dbReference>
<keyword evidence="2 4" id="KW-0378">Hydrolase</keyword>